<evidence type="ECO:0000313" key="3">
    <source>
        <dbReference type="EMBL" id="CEO97297.1"/>
    </source>
</evidence>
<dbReference type="OrthoDB" id="360327at2759"/>
<dbReference type="AlphaFoldDB" id="A0A0G4IQ09"/>
<dbReference type="PANTHER" id="PTHR12111">
    <property type="entry name" value="SPLICING FACTOR YJU2"/>
    <property type="match status" value="1"/>
</dbReference>
<comment type="similarity">
    <text evidence="1">Belongs to the CWC16 family.</text>
</comment>
<dbReference type="Proteomes" id="UP000039324">
    <property type="component" value="Unassembled WGS sequence"/>
</dbReference>
<evidence type="ECO:0000256" key="2">
    <source>
        <dbReference type="SAM" id="MobiDB-lite"/>
    </source>
</evidence>
<keyword evidence="4" id="KW-1185">Reference proteome</keyword>
<dbReference type="STRING" id="37360.A0A0G4IQ09"/>
<feature type="region of interest" description="Disordered" evidence="2">
    <location>
        <begin position="286"/>
        <end position="333"/>
    </location>
</feature>
<protein>
    <recommendedName>
        <fullName evidence="5">Splicing factor YJU2</fullName>
    </recommendedName>
</protein>
<dbReference type="EMBL" id="CDSF01000079">
    <property type="protein sequence ID" value="CEO97297.1"/>
    <property type="molecule type" value="Genomic_DNA"/>
</dbReference>
<accession>A0A0G4IQ09</accession>
<feature type="compositionally biased region" description="Low complexity" evidence="2">
    <location>
        <begin position="291"/>
        <end position="302"/>
    </location>
</feature>
<dbReference type="Pfam" id="PF04502">
    <property type="entry name" value="Saf4_Yju2"/>
    <property type="match status" value="1"/>
</dbReference>
<evidence type="ECO:0000313" key="4">
    <source>
        <dbReference type="Proteomes" id="UP000039324"/>
    </source>
</evidence>
<name>A0A0G4IQ09_PLABS</name>
<proteinExistence type="inferred from homology"/>
<organism evidence="3 4">
    <name type="scientific">Plasmodiophora brassicae</name>
    <name type="common">Clubroot disease agent</name>
    <dbReference type="NCBI Taxonomy" id="37360"/>
    <lineage>
        <taxon>Eukaryota</taxon>
        <taxon>Sar</taxon>
        <taxon>Rhizaria</taxon>
        <taxon>Endomyxa</taxon>
        <taxon>Phytomyxea</taxon>
        <taxon>Plasmodiophorida</taxon>
        <taxon>Plasmodiophoridae</taxon>
        <taxon>Plasmodiophora</taxon>
    </lineage>
</organism>
<dbReference type="PANTHER" id="PTHR12111:SF2">
    <property type="entry name" value="SPLICING FACTOR YJU2B-RELATED"/>
    <property type="match status" value="1"/>
</dbReference>
<reference evidence="3 4" key="1">
    <citation type="submission" date="2015-02" db="EMBL/GenBank/DDBJ databases">
        <authorList>
            <person name="Chooi Y.-H."/>
        </authorList>
    </citation>
    <scope>NUCLEOTIDE SEQUENCE [LARGE SCALE GENOMIC DNA]</scope>
    <source>
        <strain evidence="3">E3</strain>
    </source>
</reference>
<sequence length="333" mass="37994">MAERKAVNKWYPPDWDPSKGISLRVSRLYRGQHPLRDRARKLDQGILVIRFEMPFNIWCGQCERMIAKGVRFNAEKKCVGKYFTTKIWEFTMKCPSCSNVITVQTDPKNTEYVVVGGGRRKVEDFDVDDAEVIEFMDDETRAKINADPMFALDVRGSHKLKADLDAERIRELIDLQSQFEDDYATSRKLRSDFRTAKRVRLEEAKEAHRDNLPYPLLPASKTDELESTRVWFGNEKPSPNHHLERLSKRHATILPVASSTSGSRKVHSRSAAIELAARRGINISSFRKHSPSLSTSHPPSSTIRVTRKQRSKSPSNGSASLLGSQYDDDDDDD</sequence>
<dbReference type="OMA" id="CERMIAK"/>
<evidence type="ECO:0008006" key="5">
    <source>
        <dbReference type="Google" id="ProtNLM"/>
    </source>
</evidence>
<dbReference type="GO" id="GO:0005684">
    <property type="term" value="C:U2-type spliceosomal complex"/>
    <property type="evidence" value="ECO:0007669"/>
    <property type="project" value="TreeGrafter"/>
</dbReference>
<evidence type="ECO:0000256" key="1">
    <source>
        <dbReference type="ARBA" id="ARBA00005595"/>
    </source>
</evidence>
<gene>
    <name evidence="3" type="ORF">PBRA_000642</name>
</gene>
<dbReference type="GO" id="GO:0000398">
    <property type="term" value="P:mRNA splicing, via spliceosome"/>
    <property type="evidence" value="ECO:0007669"/>
    <property type="project" value="InterPro"/>
</dbReference>
<dbReference type="InterPro" id="IPR007590">
    <property type="entry name" value="Saf4/Yju2"/>
</dbReference>
<feature type="compositionally biased region" description="Polar residues" evidence="2">
    <location>
        <begin position="312"/>
        <end position="323"/>
    </location>
</feature>
<dbReference type="GO" id="GO:0071014">
    <property type="term" value="C:post-mRNA release spliceosomal complex"/>
    <property type="evidence" value="ECO:0007669"/>
    <property type="project" value="TreeGrafter"/>
</dbReference>